<keyword evidence="1" id="KW-0732">Signal</keyword>
<dbReference type="Proteomes" id="UP000284621">
    <property type="component" value="Unassembled WGS sequence"/>
</dbReference>
<sequence>MKKSLKRTIICFFLMLGIAGTVSAPTEAKSHVNYTKIYKKFAKKQVRKKKKTLYMAIVKLDTPVLLITDRVWNTRDDWYGTTNEAHLYQYYKRKIRYIGYIGAGPSSRLCYHKKSLVYGGHHFSCRLKVKNGVGKLDTSSGIYLNDVPYYHEKAIIKHNKRRVISKKRISKKQAEKDDYYAKCWLVKFKKVK</sequence>
<dbReference type="RefSeq" id="WP_118381009.1">
    <property type="nucleotide sequence ID" value="NZ_CABJFJ010000007.1"/>
</dbReference>
<protein>
    <submittedName>
        <fullName evidence="2">Uncharacterized protein</fullName>
    </submittedName>
</protein>
<feature type="signal peptide" evidence="1">
    <location>
        <begin position="1"/>
        <end position="24"/>
    </location>
</feature>
<gene>
    <name evidence="2" type="ORF">DW833_07135</name>
</gene>
<evidence type="ECO:0000313" key="2">
    <source>
        <dbReference type="EMBL" id="RHC65055.1"/>
    </source>
</evidence>
<comment type="caution">
    <text evidence="2">The sequence shown here is derived from an EMBL/GenBank/DDBJ whole genome shotgun (WGS) entry which is preliminary data.</text>
</comment>
<reference evidence="2 3" key="1">
    <citation type="submission" date="2018-08" db="EMBL/GenBank/DDBJ databases">
        <title>A genome reference for cultivated species of the human gut microbiota.</title>
        <authorList>
            <person name="Zou Y."/>
            <person name="Xue W."/>
            <person name="Luo G."/>
        </authorList>
    </citation>
    <scope>NUCLEOTIDE SEQUENCE [LARGE SCALE GENOMIC DNA]</scope>
    <source>
        <strain evidence="2 3">AM34-3LB</strain>
    </source>
</reference>
<organism evidence="2 3">
    <name type="scientific">Anaerobutyricum hallii</name>
    <dbReference type="NCBI Taxonomy" id="39488"/>
    <lineage>
        <taxon>Bacteria</taxon>
        <taxon>Bacillati</taxon>
        <taxon>Bacillota</taxon>
        <taxon>Clostridia</taxon>
        <taxon>Lachnospirales</taxon>
        <taxon>Lachnospiraceae</taxon>
        <taxon>Anaerobutyricum</taxon>
    </lineage>
</organism>
<evidence type="ECO:0000313" key="3">
    <source>
        <dbReference type="Proteomes" id="UP000284621"/>
    </source>
</evidence>
<name>A0A414B5Z7_9FIRM</name>
<dbReference type="EMBL" id="QSID01000007">
    <property type="protein sequence ID" value="RHC65055.1"/>
    <property type="molecule type" value="Genomic_DNA"/>
</dbReference>
<keyword evidence="3" id="KW-1185">Reference proteome</keyword>
<dbReference type="AlphaFoldDB" id="A0A414B5Z7"/>
<accession>A0A414B5Z7</accession>
<evidence type="ECO:0000256" key="1">
    <source>
        <dbReference type="SAM" id="SignalP"/>
    </source>
</evidence>
<feature type="chain" id="PRO_5019242407" evidence="1">
    <location>
        <begin position="25"/>
        <end position="192"/>
    </location>
</feature>
<proteinExistence type="predicted"/>